<evidence type="ECO:0000256" key="3">
    <source>
        <dbReference type="ARBA" id="ARBA00022679"/>
    </source>
</evidence>
<dbReference type="InterPro" id="IPR000192">
    <property type="entry name" value="Aminotrans_V_dom"/>
</dbReference>
<dbReference type="Gene3D" id="1.10.260.50">
    <property type="match status" value="1"/>
</dbReference>
<keyword evidence="4" id="KW-0479">Metal-binding</keyword>
<comment type="cofactor">
    <cofactor evidence="1">
        <name>pyridoxal 5'-phosphate</name>
        <dbReference type="ChEBI" id="CHEBI:597326"/>
    </cofactor>
</comment>
<dbReference type="Proteomes" id="UP000323454">
    <property type="component" value="Unassembled WGS sequence"/>
</dbReference>
<evidence type="ECO:0000256" key="9">
    <source>
        <dbReference type="SAM" id="MobiDB-lite"/>
    </source>
</evidence>
<feature type="region of interest" description="Disordered" evidence="9">
    <location>
        <begin position="396"/>
        <end position="417"/>
    </location>
</feature>
<dbReference type="GO" id="GO:0051536">
    <property type="term" value="F:iron-sulfur cluster binding"/>
    <property type="evidence" value="ECO:0007669"/>
    <property type="project" value="UniProtKB-KW"/>
</dbReference>
<evidence type="ECO:0000256" key="6">
    <source>
        <dbReference type="ARBA" id="ARBA00023004"/>
    </source>
</evidence>
<evidence type="ECO:0000313" key="11">
    <source>
        <dbReference type="EMBL" id="KAA2259543.1"/>
    </source>
</evidence>
<evidence type="ECO:0000256" key="8">
    <source>
        <dbReference type="ARBA" id="ARBA00050776"/>
    </source>
</evidence>
<dbReference type="PANTHER" id="PTHR11601">
    <property type="entry name" value="CYSTEINE DESULFURYLASE FAMILY MEMBER"/>
    <property type="match status" value="1"/>
</dbReference>
<dbReference type="InterPro" id="IPR015421">
    <property type="entry name" value="PyrdxlP-dep_Trfase_major"/>
</dbReference>
<keyword evidence="5" id="KW-0663">Pyridoxal phosphate</keyword>
<dbReference type="OrthoDB" id="9808002at2"/>
<dbReference type="PANTHER" id="PTHR11601:SF34">
    <property type="entry name" value="CYSTEINE DESULFURASE"/>
    <property type="match status" value="1"/>
</dbReference>
<evidence type="ECO:0000259" key="10">
    <source>
        <dbReference type="Pfam" id="PF00266"/>
    </source>
</evidence>
<keyword evidence="12" id="KW-1185">Reference proteome</keyword>
<evidence type="ECO:0000256" key="1">
    <source>
        <dbReference type="ARBA" id="ARBA00001933"/>
    </source>
</evidence>
<gene>
    <name evidence="11" type="ORF">F0L68_21715</name>
</gene>
<dbReference type="GO" id="GO:0046872">
    <property type="term" value="F:metal ion binding"/>
    <property type="evidence" value="ECO:0007669"/>
    <property type="project" value="UniProtKB-KW"/>
</dbReference>
<dbReference type="EMBL" id="VUOB01000038">
    <property type="protein sequence ID" value="KAA2259543.1"/>
    <property type="molecule type" value="Genomic_DNA"/>
</dbReference>
<evidence type="ECO:0000256" key="4">
    <source>
        <dbReference type="ARBA" id="ARBA00022723"/>
    </source>
</evidence>
<dbReference type="FunFam" id="3.40.640.10:FF:000084">
    <property type="entry name" value="IscS-like cysteine desulfurase"/>
    <property type="match status" value="1"/>
</dbReference>
<dbReference type="Pfam" id="PF00266">
    <property type="entry name" value="Aminotran_5"/>
    <property type="match status" value="1"/>
</dbReference>
<keyword evidence="7" id="KW-0411">Iron-sulfur</keyword>
<proteinExistence type="inferred from homology"/>
<evidence type="ECO:0000256" key="7">
    <source>
        <dbReference type="ARBA" id="ARBA00023014"/>
    </source>
</evidence>
<evidence type="ECO:0000313" key="12">
    <source>
        <dbReference type="Proteomes" id="UP000323454"/>
    </source>
</evidence>
<keyword evidence="6" id="KW-0408">Iron</keyword>
<reference evidence="11 12" key="1">
    <citation type="submission" date="2019-09" db="EMBL/GenBank/DDBJ databases">
        <title>Goodfellowia gen. nov., a new genus of the Pseudonocardineae related to Actinoalloteichus, containing Goodfellowia coeruleoviolacea gen. nov., comb. nov. gen. nov., comb. nov.</title>
        <authorList>
            <person name="Labeda D."/>
        </authorList>
    </citation>
    <scope>NUCLEOTIDE SEQUENCE [LARGE SCALE GENOMIC DNA]</scope>
    <source>
        <strain evidence="11 12">AN110305</strain>
    </source>
</reference>
<feature type="domain" description="Aminotransferase class V" evidence="10">
    <location>
        <begin position="3"/>
        <end position="372"/>
    </location>
</feature>
<protein>
    <submittedName>
        <fullName evidence="11">Cysteine desulfurase</fullName>
    </submittedName>
</protein>
<dbReference type="RefSeq" id="WP_149851456.1">
    <property type="nucleotide sequence ID" value="NZ_VUOB01000038.1"/>
</dbReference>
<comment type="caution">
    <text evidence="11">The sequence shown here is derived from an EMBL/GenBank/DDBJ whole genome shotgun (WGS) entry which is preliminary data.</text>
</comment>
<keyword evidence="3" id="KW-0808">Transferase</keyword>
<organism evidence="11 12">
    <name type="scientific">Solihabitans fulvus</name>
    <dbReference type="NCBI Taxonomy" id="1892852"/>
    <lineage>
        <taxon>Bacteria</taxon>
        <taxon>Bacillati</taxon>
        <taxon>Actinomycetota</taxon>
        <taxon>Actinomycetes</taxon>
        <taxon>Pseudonocardiales</taxon>
        <taxon>Pseudonocardiaceae</taxon>
        <taxon>Solihabitans</taxon>
    </lineage>
</organism>
<name>A0A5B2X8R7_9PSEU</name>
<sequence length="417" mass="43257">MAYLDHAATTPMLPEAVAAMSAALSTVGNASSLHTSGRRARRAVEEARETIAAALGARPSEVLFTAGGTESDNLAVKGIYWARRQADQRRRRVLASAVEHHAVLDAVEWLAEHGGAEVTWLPTDALGRVLPDAVEEAIAGDPDSVALVTVMWANNEVGTVNPVREIAEVAARHGIPCHTDAVQAVGSLPVDFAASGASALTMTGHKLGGPYGVGVLLLGRDVPCTPLLHGGGQERDVRSGTLDLPAIVGLAAAVRFAVAEQPREAERLAALRDELVAEVLRVVPDAHPNGDPDANGRLPGNAHFTFPGCEGDSLLMLLDAKGIECSTGSACTAGVAQPSHVLLAMGVDPVLARGSLRFSLGHTSTRSDVAALAAAIGPVVERARRAGLAGLRRSVSERSVNEQSVDENAGVNRPAEV</sequence>
<dbReference type="AlphaFoldDB" id="A0A5B2X8R7"/>
<dbReference type="InterPro" id="IPR016454">
    <property type="entry name" value="Cysteine_dSase"/>
</dbReference>
<dbReference type="InterPro" id="IPR015422">
    <property type="entry name" value="PyrdxlP-dep_Trfase_small"/>
</dbReference>
<evidence type="ECO:0000256" key="2">
    <source>
        <dbReference type="ARBA" id="ARBA00006490"/>
    </source>
</evidence>
<accession>A0A5B2X8R7</accession>
<comment type="similarity">
    <text evidence="2">Belongs to the class-V pyridoxal-phosphate-dependent aminotransferase family. NifS/IscS subfamily.</text>
</comment>
<comment type="catalytic activity">
    <reaction evidence="8">
        <text>(sulfur carrier)-H + L-cysteine = (sulfur carrier)-SH + L-alanine</text>
        <dbReference type="Rhea" id="RHEA:43892"/>
        <dbReference type="Rhea" id="RHEA-COMP:14737"/>
        <dbReference type="Rhea" id="RHEA-COMP:14739"/>
        <dbReference type="ChEBI" id="CHEBI:29917"/>
        <dbReference type="ChEBI" id="CHEBI:35235"/>
        <dbReference type="ChEBI" id="CHEBI:57972"/>
        <dbReference type="ChEBI" id="CHEBI:64428"/>
        <dbReference type="EC" id="2.8.1.7"/>
    </reaction>
</comment>
<dbReference type="InterPro" id="IPR015424">
    <property type="entry name" value="PyrdxlP-dep_Trfase"/>
</dbReference>
<dbReference type="SUPFAM" id="SSF53383">
    <property type="entry name" value="PLP-dependent transferases"/>
    <property type="match status" value="1"/>
</dbReference>
<evidence type="ECO:0000256" key="5">
    <source>
        <dbReference type="ARBA" id="ARBA00022898"/>
    </source>
</evidence>
<dbReference type="GO" id="GO:0031071">
    <property type="term" value="F:cysteine desulfurase activity"/>
    <property type="evidence" value="ECO:0007669"/>
    <property type="project" value="UniProtKB-EC"/>
</dbReference>
<dbReference type="Gene3D" id="3.90.1150.10">
    <property type="entry name" value="Aspartate Aminotransferase, domain 1"/>
    <property type="match status" value="1"/>
</dbReference>
<dbReference type="Gene3D" id="3.40.640.10">
    <property type="entry name" value="Type I PLP-dependent aspartate aminotransferase-like (Major domain)"/>
    <property type="match status" value="1"/>
</dbReference>
<reference evidence="11 12" key="2">
    <citation type="submission" date="2019-09" db="EMBL/GenBank/DDBJ databases">
        <authorList>
            <person name="Jin C."/>
        </authorList>
    </citation>
    <scope>NUCLEOTIDE SEQUENCE [LARGE SCALE GENOMIC DNA]</scope>
    <source>
        <strain evidence="11 12">AN110305</strain>
    </source>
</reference>
<dbReference type="PIRSF" id="PIRSF005572">
    <property type="entry name" value="NifS"/>
    <property type="match status" value="1"/>
</dbReference>